<keyword evidence="2" id="KW-1185">Reference proteome</keyword>
<organism evidence="1 2">
    <name type="scientific">Larinioides sclopetarius</name>
    <dbReference type="NCBI Taxonomy" id="280406"/>
    <lineage>
        <taxon>Eukaryota</taxon>
        <taxon>Metazoa</taxon>
        <taxon>Ecdysozoa</taxon>
        <taxon>Arthropoda</taxon>
        <taxon>Chelicerata</taxon>
        <taxon>Arachnida</taxon>
        <taxon>Araneae</taxon>
        <taxon>Araneomorphae</taxon>
        <taxon>Entelegynae</taxon>
        <taxon>Araneoidea</taxon>
        <taxon>Araneidae</taxon>
        <taxon>Larinioides</taxon>
    </lineage>
</organism>
<name>A0AAV2B8D2_9ARAC</name>
<gene>
    <name evidence="1" type="ORF">LARSCL_LOCUS17695</name>
</gene>
<evidence type="ECO:0000313" key="1">
    <source>
        <dbReference type="EMBL" id="CAL1292501.1"/>
    </source>
</evidence>
<protein>
    <submittedName>
        <fullName evidence="1">Uncharacterized protein</fullName>
    </submittedName>
</protein>
<proteinExistence type="predicted"/>
<sequence length="68" mass="7313">MDQRGCERNETPHNRFSCACVCVPMCGPLLQPGGGVTARQMTLSYFNPCLLVPLSDVGPKSTPVKSIC</sequence>
<dbReference type="Proteomes" id="UP001497382">
    <property type="component" value="Unassembled WGS sequence"/>
</dbReference>
<dbReference type="AlphaFoldDB" id="A0AAV2B8D2"/>
<accession>A0AAV2B8D2</accession>
<reference evidence="1 2" key="1">
    <citation type="submission" date="2024-04" db="EMBL/GenBank/DDBJ databases">
        <authorList>
            <person name="Rising A."/>
            <person name="Reimegard J."/>
            <person name="Sonavane S."/>
            <person name="Akerstrom W."/>
            <person name="Nylinder S."/>
            <person name="Hedman E."/>
            <person name="Kallberg Y."/>
        </authorList>
    </citation>
    <scope>NUCLEOTIDE SEQUENCE [LARGE SCALE GENOMIC DNA]</scope>
</reference>
<comment type="caution">
    <text evidence="1">The sequence shown here is derived from an EMBL/GenBank/DDBJ whole genome shotgun (WGS) entry which is preliminary data.</text>
</comment>
<dbReference type="EMBL" id="CAXIEN010000307">
    <property type="protein sequence ID" value="CAL1292501.1"/>
    <property type="molecule type" value="Genomic_DNA"/>
</dbReference>
<evidence type="ECO:0000313" key="2">
    <source>
        <dbReference type="Proteomes" id="UP001497382"/>
    </source>
</evidence>